<evidence type="ECO:0000259" key="5">
    <source>
        <dbReference type="PROSITE" id="PS50931"/>
    </source>
</evidence>
<comment type="similarity">
    <text evidence="1">Belongs to the LysR transcriptional regulatory family.</text>
</comment>
<dbReference type="Pfam" id="PF03466">
    <property type="entry name" value="LysR_substrate"/>
    <property type="match status" value="1"/>
</dbReference>
<dbReference type="PANTHER" id="PTHR30126">
    <property type="entry name" value="HTH-TYPE TRANSCRIPTIONAL REGULATOR"/>
    <property type="match status" value="1"/>
</dbReference>
<dbReference type="Gene3D" id="3.40.190.290">
    <property type="match status" value="1"/>
</dbReference>
<dbReference type="GO" id="GO:0000976">
    <property type="term" value="F:transcription cis-regulatory region binding"/>
    <property type="evidence" value="ECO:0007669"/>
    <property type="project" value="TreeGrafter"/>
</dbReference>
<dbReference type="Proteomes" id="UP000306416">
    <property type="component" value="Unassembled WGS sequence"/>
</dbReference>
<comment type="caution">
    <text evidence="6">The sequence shown here is derived from an EMBL/GenBank/DDBJ whole genome shotgun (WGS) entry which is preliminary data.</text>
</comment>
<keyword evidence="4" id="KW-0804">Transcription</keyword>
<dbReference type="InterPro" id="IPR036390">
    <property type="entry name" value="WH_DNA-bd_sf"/>
</dbReference>
<dbReference type="AlphaFoldDB" id="A0A4V3NZS4"/>
<dbReference type="Pfam" id="PF00126">
    <property type="entry name" value="HTH_1"/>
    <property type="match status" value="1"/>
</dbReference>
<dbReference type="NCBIfam" id="NF041036">
    <property type="entry name" value="decaheme_TF"/>
    <property type="match status" value="1"/>
</dbReference>
<protein>
    <submittedName>
        <fullName evidence="6">LysR family transcriptional regulator</fullName>
    </submittedName>
</protein>
<evidence type="ECO:0000313" key="6">
    <source>
        <dbReference type="EMBL" id="TGU72772.1"/>
    </source>
</evidence>
<dbReference type="PRINTS" id="PR00039">
    <property type="entry name" value="HTHLYSR"/>
</dbReference>
<proteinExistence type="inferred from homology"/>
<dbReference type="InterPro" id="IPR000847">
    <property type="entry name" value="LysR_HTH_N"/>
</dbReference>
<keyword evidence="2" id="KW-0805">Transcription regulation</keyword>
<dbReference type="PANTHER" id="PTHR30126:SF91">
    <property type="entry name" value="LYSR FAMILY TRANSCRIPTIONAL REGULATOR"/>
    <property type="match status" value="1"/>
</dbReference>
<evidence type="ECO:0000313" key="7">
    <source>
        <dbReference type="Proteomes" id="UP000306416"/>
    </source>
</evidence>
<sequence>MQTEYLKTLVVLGQVGSFSKTATDLSITQSAVSQRIKFLEDYYGRQLVDRGGKVLLLTDAGKLVVSRAEQILLLEAQLTNDLKQQGEKLRLSICCTPTFGVAFLPQVMERFMLREADTVDLRFMFHSLDQTIKELQENEFDLAVIEHCDEIEVGGFHAVELPRDELVFVSAPSLGLQDSEVELGRLFQHCLIARKPDCTSRKLLDVNLSRHGHKVEDFKRVVIVDDLRLALETVLSGGGVSFVSRSLAARELEAGQLLEHSVRGFEQLRRRSVIINTERKDDQEVVSFLECISASFPMGRVC</sequence>
<dbReference type="EMBL" id="SRSC01000002">
    <property type="protein sequence ID" value="TGU72772.1"/>
    <property type="molecule type" value="Genomic_DNA"/>
</dbReference>
<dbReference type="InterPro" id="IPR036388">
    <property type="entry name" value="WH-like_DNA-bd_sf"/>
</dbReference>
<organism evidence="6 7">
    <name type="scientific">Geomonas terrae</name>
    <dbReference type="NCBI Taxonomy" id="2562681"/>
    <lineage>
        <taxon>Bacteria</taxon>
        <taxon>Pseudomonadati</taxon>
        <taxon>Thermodesulfobacteriota</taxon>
        <taxon>Desulfuromonadia</taxon>
        <taxon>Geobacterales</taxon>
        <taxon>Geobacteraceae</taxon>
        <taxon>Geomonas</taxon>
    </lineage>
</organism>
<evidence type="ECO:0000256" key="1">
    <source>
        <dbReference type="ARBA" id="ARBA00009437"/>
    </source>
</evidence>
<dbReference type="Gene3D" id="1.10.10.10">
    <property type="entry name" value="Winged helix-like DNA-binding domain superfamily/Winged helix DNA-binding domain"/>
    <property type="match status" value="1"/>
</dbReference>
<keyword evidence="7" id="KW-1185">Reference proteome</keyword>
<keyword evidence="3" id="KW-0238">DNA-binding</keyword>
<dbReference type="RefSeq" id="WP_135870245.1">
    <property type="nucleotide sequence ID" value="NZ_SRSC01000002.1"/>
</dbReference>
<dbReference type="InterPro" id="IPR005119">
    <property type="entry name" value="LysR_subst-bd"/>
</dbReference>
<gene>
    <name evidence="6" type="ORF">E4633_10820</name>
</gene>
<evidence type="ECO:0000256" key="3">
    <source>
        <dbReference type="ARBA" id="ARBA00023125"/>
    </source>
</evidence>
<feature type="domain" description="HTH lysR-type" evidence="5">
    <location>
        <begin position="1"/>
        <end position="58"/>
    </location>
</feature>
<reference evidence="6 7" key="1">
    <citation type="submission" date="2019-04" db="EMBL/GenBank/DDBJ databases">
        <title>Geobacter oryzae sp. nov., ferric-reducing bacteria isolated from paddy soil.</title>
        <authorList>
            <person name="Xu Z."/>
            <person name="Masuda Y."/>
            <person name="Itoh H."/>
            <person name="Senoo K."/>
        </authorList>
    </citation>
    <scope>NUCLEOTIDE SEQUENCE [LARGE SCALE GENOMIC DNA]</scope>
    <source>
        <strain evidence="6 7">Red111</strain>
    </source>
</reference>
<dbReference type="SUPFAM" id="SSF46785">
    <property type="entry name" value="Winged helix' DNA-binding domain"/>
    <property type="match status" value="1"/>
</dbReference>
<evidence type="ECO:0000256" key="4">
    <source>
        <dbReference type="ARBA" id="ARBA00023163"/>
    </source>
</evidence>
<dbReference type="CDD" id="cd05466">
    <property type="entry name" value="PBP2_LTTR_substrate"/>
    <property type="match status" value="1"/>
</dbReference>
<name>A0A4V3NZS4_9BACT</name>
<dbReference type="SUPFAM" id="SSF53850">
    <property type="entry name" value="Periplasmic binding protein-like II"/>
    <property type="match status" value="1"/>
</dbReference>
<evidence type="ECO:0000256" key="2">
    <source>
        <dbReference type="ARBA" id="ARBA00023015"/>
    </source>
</evidence>
<dbReference type="PROSITE" id="PS50931">
    <property type="entry name" value="HTH_LYSR"/>
    <property type="match status" value="1"/>
</dbReference>
<dbReference type="GO" id="GO:0003700">
    <property type="term" value="F:DNA-binding transcription factor activity"/>
    <property type="evidence" value="ECO:0007669"/>
    <property type="project" value="InterPro"/>
</dbReference>
<accession>A0A4V3NZS4</accession>